<keyword evidence="2" id="KW-1185">Reference proteome</keyword>
<dbReference type="Proteomes" id="UP000234331">
    <property type="component" value="Unassembled WGS sequence"/>
</dbReference>
<protein>
    <submittedName>
        <fullName evidence="1">Uncharacterized protein</fullName>
    </submittedName>
</protein>
<proteinExistence type="predicted"/>
<name>A0A2I2KR25_9ACTN</name>
<dbReference type="EMBL" id="FZMO01000136">
    <property type="protein sequence ID" value="SNQ48112.1"/>
    <property type="molecule type" value="Genomic_DNA"/>
</dbReference>
<evidence type="ECO:0000313" key="1">
    <source>
        <dbReference type="EMBL" id="SNQ48112.1"/>
    </source>
</evidence>
<organism evidence="1 2">
    <name type="scientific">Frankia canadensis</name>
    <dbReference type="NCBI Taxonomy" id="1836972"/>
    <lineage>
        <taxon>Bacteria</taxon>
        <taxon>Bacillati</taxon>
        <taxon>Actinomycetota</taxon>
        <taxon>Actinomycetes</taxon>
        <taxon>Frankiales</taxon>
        <taxon>Frankiaceae</taxon>
        <taxon>Frankia</taxon>
    </lineage>
</organism>
<evidence type="ECO:0000313" key="2">
    <source>
        <dbReference type="Proteomes" id="UP000234331"/>
    </source>
</evidence>
<sequence>MGLCPTRVRLSPTRAKVFYRNPRAIFCLPLDSAG</sequence>
<gene>
    <name evidence="1" type="ORF">FRACA_2200006</name>
</gene>
<accession>A0A2I2KR25</accession>
<reference evidence="1 2" key="1">
    <citation type="submission" date="2017-06" db="EMBL/GenBank/DDBJ databases">
        <authorList>
            <person name="Kim H.J."/>
            <person name="Triplett B.A."/>
        </authorList>
    </citation>
    <scope>NUCLEOTIDE SEQUENCE [LARGE SCALE GENOMIC DNA]</scope>
    <source>
        <strain evidence="1">FRACA_ARgP5</strain>
    </source>
</reference>
<dbReference type="AlphaFoldDB" id="A0A2I2KR25"/>